<evidence type="ECO:0000313" key="2">
    <source>
        <dbReference type="EMBL" id="CUA92247.1"/>
    </source>
</evidence>
<name>A0A0K6HMH6_9HYPH</name>
<keyword evidence="3" id="KW-1185">Reference proteome</keyword>
<dbReference type="EMBL" id="CYHE01000001">
    <property type="protein sequence ID" value="CUA92247.1"/>
    <property type="molecule type" value="Genomic_DNA"/>
</dbReference>
<dbReference type="Proteomes" id="UP000183900">
    <property type="component" value="Unassembled WGS sequence"/>
</dbReference>
<keyword evidence="1" id="KW-0812">Transmembrane</keyword>
<proteinExistence type="predicted"/>
<evidence type="ECO:0000256" key="1">
    <source>
        <dbReference type="SAM" id="Phobius"/>
    </source>
</evidence>
<organism evidence="2 3">
    <name type="scientific">Pannonibacter indicus</name>
    <dbReference type="NCBI Taxonomy" id="466044"/>
    <lineage>
        <taxon>Bacteria</taxon>
        <taxon>Pseudomonadati</taxon>
        <taxon>Pseudomonadota</taxon>
        <taxon>Alphaproteobacteria</taxon>
        <taxon>Hyphomicrobiales</taxon>
        <taxon>Stappiaceae</taxon>
        <taxon>Pannonibacter</taxon>
    </lineage>
</organism>
<dbReference type="RefSeq" id="WP_141658845.1">
    <property type="nucleotide sequence ID" value="NZ_CYHE01000001.1"/>
</dbReference>
<gene>
    <name evidence="2" type="ORF">Ga0061067_101369</name>
</gene>
<feature type="transmembrane region" description="Helical" evidence="1">
    <location>
        <begin position="39"/>
        <end position="66"/>
    </location>
</feature>
<dbReference type="OrthoDB" id="7678055at2"/>
<sequence length="151" mass="16544">MSVRYPLDPFDLPYPPDLPRPDDLAASLPRVTLSWRQRLALGGAAVAVFSAATAGAAMLIFLPVLLADLWSLEAVRIGNAVQSAAQYRTHLIELFLGTLVLAGALVSFVFPLAFGGRRPYWQRLKIRRLRGSARSAGEGRKSLELNNVFQI</sequence>
<dbReference type="AlphaFoldDB" id="A0A0K6HMH6"/>
<evidence type="ECO:0000313" key="3">
    <source>
        <dbReference type="Proteomes" id="UP000183900"/>
    </source>
</evidence>
<reference evidence="3" key="1">
    <citation type="submission" date="2015-08" db="EMBL/GenBank/DDBJ databases">
        <authorList>
            <person name="Varghese N."/>
        </authorList>
    </citation>
    <scope>NUCLEOTIDE SEQUENCE [LARGE SCALE GENOMIC DNA]</scope>
    <source>
        <strain evidence="3">DSM 23407</strain>
    </source>
</reference>
<feature type="transmembrane region" description="Helical" evidence="1">
    <location>
        <begin position="94"/>
        <end position="115"/>
    </location>
</feature>
<keyword evidence="1" id="KW-1133">Transmembrane helix</keyword>
<keyword evidence="1" id="KW-0472">Membrane</keyword>
<protein>
    <submittedName>
        <fullName evidence="2">Uncharacterized protein</fullName>
    </submittedName>
</protein>
<accession>A0A0K6HMH6</accession>